<name>A0A392WDF9_9FABA</name>
<dbReference type="Proteomes" id="UP000265520">
    <property type="component" value="Unassembled WGS sequence"/>
</dbReference>
<evidence type="ECO:0000313" key="1">
    <source>
        <dbReference type="EMBL" id="MCI96710.1"/>
    </source>
</evidence>
<protein>
    <submittedName>
        <fullName evidence="1">Uncharacterized protein</fullName>
    </submittedName>
</protein>
<dbReference type="EMBL" id="LXQA011422110">
    <property type="protein sequence ID" value="MCI96710.1"/>
    <property type="molecule type" value="Genomic_DNA"/>
</dbReference>
<organism evidence="1 2">
    <name type="scientific">Trifolium medium</name>
    <dbReference type="NCBI Taxonomy" id="97028"/>
    <lineage>
        <taxon>Eukaryota</taxon>
        <taxon>Viridiplantae</taxon>
        <taxon>Streptophyta</taxon>
        <taxon>Embryophyta</taxon>
        <taxon>Tracheophyta</taxon>
        <taxon>Spermatophyta</taxon>
        <taxon>Magnoliopsida</taxon>
        <taxon>eudicotyledons</taxon>
        <taxon>Gunneridae</taxon>
        <taxon>Pentapetalae</taxon>
        <taxon>rosids</taxon>
        <taxon>fabids</taxon>
        <taxon>Fabales</taxon>
        <taxon>Fabaceae</taxon>
        <taxon>Papilionoideae</taxon>
        <taxon>50 kb inversion clade</taxon>
        <taxon>NPAAA clade</taxon>
        <taxon>Hologalegina</taxon>
        <taxon>IRL clade</taxon>
        <taxon>Trifolieae</taxon>
        <taxon>Trifolium</taxon>
    </lineage>
</organism>
<reference evidence="1 2" key="1">
    <citation type="journal article" date="2018" name="Front. Plant Sci.">
        <title>Red Clover (Trifolium pratense) and Zigzag Clover (T. medium) - A Picture of Genomic Similarities and Differences.</title>
        <authorList>
            <person name="Dluhosova J."/>
            <person name="Istvanek J."/>
            <person name="Nedelnik J."/>
            <person name="Repkova J."/>
        </authorList>
    </citation>
    <scope>NUCLEOTIDE SEQUENCE [LARGE SCALE GENOMIC DNA]</scope>
    <source>
        <strain evidence="2">cv. 10/8</strain>
        <tissue evidence="1">Leaf</tissue>
    </source>
</reference>
<dbReference type="AlphaFoldDB" id="A0A392WDF9"/>
<proteinExistence type="predicted"/>
<accession>A0A392WDF9</accession>
<sequence length="59" mass="6517">TQANLDLGGALTAEQLLSVNNSFLYLFVPLRVKDWISCPINATSRDKTVHIGLKFLQAN</sequence>
<comment type="caution">
    <text evidence="1">The sequence shown here is derived from an EMBL/GenBank/DDBJ whole genome shotgun (WGS) entry which is preliminary data.</text>
</comment>
<evidence type="ECO:0000313" key="2">
    <source>
        <dbReference type="Proteomes" id="UP000265520"/>
    </source>
</evidence>
<feature type="non-terminal residue" evidence="1">
    <location>
        <position position="1"/>
    </location>
</feature>
<keyword evidence="2" id="KW-1185">Reference proteome</keyword>